<dbReference type="PROSITE" id="PS50943">
    <property type="entry name" value="HTH_CROC1"/>
    <property type="match status" value="1"/>
</dbReference>
<reference evidence="2" key="1">
    <citation type="submission" date="2022-01" db="EMBL/GenBank/DDBJ databases">
        <title>Comparison of Fish pathogen Aeromonas spp.</title>
        <authorList>
            <person name="Dubey S."/>
            <person name="Sorum H."/>
            <person name="Munangandu H.M."/>
        </authorList>
    </citation>
    <scope>NUCLEOTIDE SEQUENCE</scope>
    <source>
        <strain evidence="2">SD/21-15</strain>
    </source>
</reference>
<organism evidence="2 3">
    <name type="scientific">Aeromonas media</name>
    <dbReference type="NCBI Taxonomy" id="651"/>
    <lineage>
        <taxon>Bacteria</taxon>
        <taxon>Pseudomonadati</taxon>
        <taxon>Pseudomonadota</taxon>
        <taxon>Gammaproteobacteria</taxon>
        <taxon>Aeromonadales</taxon>
        <taxon>Aeromonadaceae</taxon>
        <taxon>Aeromonas</taxon>
    </lineage>
</organism>
<dbReference type="CDD" id="cd00093">
    <property type="entry name" value="HTH_XRE"/>
    <property type="match status" value="1"/>
</dbReference>
<comment type="caution">
    <text evidence="2">The sequence shown here is derived from an EMBL/GenBank/DDBJ whole genome shotgun (WGS) entry which is preliminary data.</text>
</comment>
<dbReference type="RefSeq" id="WP_171865123.1">
    <property type="nucleotide sequence ID" value="NZ_JAJVCY010000087.1"/>
</dbReference>
<proteinExistence type="predicted"/>
<dbReference type="SMART" id="SM00530">
    <property type="entry name" value="HTH_XRE"/>
    <property type="match status" value="1"/>
</dbReference>
<evidence type="ECO:0000259" key="1">
    <source>
        <dbReference type="PROSITE" id="PS50943"/>
    </source>
</evidence>
<sequence length="68" mass="7526">MNNIKELRDQVGKTQSDLAAELGITQGAVAHYEKSRRKPGLDTCRKIAAAISRWGIQCSINDVFPPEK</sequence>
<dbReference type="EMBL" id="JAJVCY010000087">
    <property type="protein sequence ID" value="MCV3290839.1"/>
    <property type="molecule type" value="Genomic_DNA"/>
</dbReference>
<accession>A0AAW5RRC7</accession>
<dbReference type="GO" id="GO:0003677">
    <property type="term" value="F:DNA binding"/>
    <property type="evidence" value="ECO:0007669"/>
    <property type="project" value="InterPro"/>
</dbReference>
<gene>
    <name evidence="2" type="ORF">LZT28_21900</name>
</gene>
<protein>
    <submittedName>
        <fullName evidence="2">Helix-turn-helix domain-containing protein</fullName>
    </submittedName>
</protein>
<evidence type="ECO:0000313" key="3">
    <source>
        <dbReference type="Proteomes" id="UP001208651"/>
    </source>
</evidence>
<dbReference type="InterPro" id="IPR010982">
    <property type="entry name" value="Lambda_DNA-bd_dom_sf"/>
</dbReference>
<evidence type="ECO:0000313" key="2">
    <source>
        <dbReference type="EMBL" id="MCV3290839.1"/>
    </source>
</evidence>
<dbReference type="Proteomes" id="UP001208651">
    <property type="component" value="Unassembled WGS sequence"/>
</dbReference>
<dbReference type="InterPro" id="IPR001387">
    <property type="entry name" value="Cro/C1-type_HTH"/>
</dbReference>
<dbReference type="AlphaFoldDB" id="A0AAW5RRC7"/>
<dbReference type="Gene3D" id="1.10.260.40">
    <property type="entry name" value="lambda repressor-like DNA-binding domains"/>
    <property type="match status" value="1"/>
</dbReference>
<name>A0AAW5RRC7_AERME</name>
<dbReference type="SUPFAM" id="SSF47413">
    <property type="entry name" value="lambda repressor-like DNA-binding domains"/>
    <property type="match status" value="1"/>
</dbReference>
<dbReference type="Pfam" id="PF01381">
    <property type="entry name" value="HTH_3"/>
    <property type="match status" value="1"/>
</dbReference>
<feature type="domain" description="HTH cro/C1-type" evidence="1">
    <location>
        <begin position="4"/>
        <end position="63"/>
    </location>
</feature>